<evidence type="ECO:0000256" key="3">
    <source>
        <dbReference type="SAM" id="MobiDB-lite"/>
    </source>
</evidence>
<feature type="coiled-coil region" evidence="2">
    <location>
        <begin position="29"/>
        <end position="91"/>
    </location>
</feature>
<feature type="compositionally biased region" description="Basic and acidic residues" evidence="3">
    <location>
        <begin position="239"/>
        <end position="262"/>
    </location>
</feature>
<evidence type="ECO:0000313" key="7">
    <source>
        <dbReference type="Proteomes" id="UP001209083"/>
    </source>
</evidence>
<feature type="region of interest" description="Disordered" evidence="3">
    <location>
        <begin position="235"/>
        <end position="262"/>
    </location>
</feature>
<dbReference type="InterPro" id="IPR011055">
    <property type="entry name" value="Dup_hybrid_motif"/>
</dbReference>
<dbReference type="EMBL" id="CP090958">
    <property type="protein sequence ID" value="WGW10825.1"/>
    <property type="molecule type" value="Genomic_DNA"/>
</dbReference>
<dbReference type="Gene3D" id="2.70.70.10">
    <property type="entry name" value="Glucose Permease (Domain IIA)"/>
    <property type="match status" value="1"/>
</dbReference>
<dbReference type="Pfam" id="PF01551">
    <property type="entry name" value="Peptidase_M23"/>
    <property type="match status" value="1"/>
</dbReference>
<feature type="region of interest" description="Disordered" evidence="3">
    <location>
        <begin position="275"/>
        <end position="311"/>
    </location>
</feature>
<evidence type="ECO:0000256" key="1">
    <source>
        <dbReference type="ARBA" id="ARBA00022729"/>
    </source>
</evidence>
<dbReference type="CDD" id="cd12797">
    <property type="entry name" value="M23_peptidase"/>
    <property type="match status" value="1"/>
</dbReference>
<gene>
    <name evidence="6" type="ORF">LWF01_11945</name>
</gene>
<dbReference type="SUPFAM" id="SSF51261">
    <property type="entry name" value="Duplicated hybrid motif"/>
    <property type="match status" value="1"/>
</dbReference>
<evidence type="ECO:0000313" key="6">
    <source>
        <dbReference type="EMBL" id="WGW10825.1"/>
    </source>
</evidence>
<organism evidence="6 7">
    <name type="scientific">Saxibacter everestensis</name>
    <dbReference type="NCBI Taxonomy" id="2909229"/>
    <lineage>
        <taxon>Bacteria</taxon>
        <taxon>Bacillati</taxon>
        <taxon>Actinomycetota</taxon>
        <taxon>Actinomycetes</taxon>
        <taxon>Micrococcales</taxon>
        <taxon>Brevibacteriaceae</taxon>
        <taxon>Saxibacter</taxon>
    </lineage>
</organism>
<evidence type="ECO:0000256" key="4">
    <source>
        <dbReference type="SAM" id="SignalP"/>
    </source>
</evidence>
<evidence type="ECO:0000259" key="5">
    <source>
        <dbReference type="Pfam" id="PF01551"/>
    </source>
</evidence>
<sequence length="436" mass="45865">MKLAKTARTVLVGFIGVALCVSATMGPAAADARDDKARVDKKIENLMRDFEGLSKDLATAKAQLEDAEERLPGAKEALGAAKADLADAEEKDAILAQRLGSAEAAERKISKELKSGKANIEANQENVSKIARRAYQNGGVSSNMAIMLQAAQGDDVVSGVSMVSSAVRSQNRVIAKLTEQRAVNRNNQARLDAIAVEIGELKKESEENVRVKETAQAAAAEEQAKVENIISTQTTASKKLSDSKAQTESDLAAEKQEQDRLAKEVDELIKKEEAEARKRAKENQNNNSNDGGGGGGNDNGGGGGGGTFSNPANGYPITSSFGYRIHPITGSKRLHTGTDFGVPCGTPIRAAASGRVVSAGWGGGYGNRVVISHGSIKGSRIATTYNHNIKVNVSAGQKVRKGQIVSISGTTGSSTGCHLHFEVMRNGGYVNPMGYL</sequence>
<keyword evidence="1 4" id="KW-0732">Signal</keyword>
<feature type="domain" description="M23ase beta-sheet core" evidence="5">
    <location>
        <begin position="334"/>
        <end position="432"/>
    </location>
</feature>
<dbReference type="Gene3D" id="6.10.250.3150">
    <property type="match status" value="1"/>
</dbReference>
<dbReference type="InterPro" id="IPR016047">
    <property type="entry name" value="M23ase_b-sheet_dom"/>
</dbReference>
<feature type="chain" id="PRO_5045505400" evidence="4">
    <location>
        <begin position="24"/>
        <end position="436"/>
    </location>
</feature>
<dbReference type="SUPFAM" id="SSF57997">
    <property type="entry name" value="Tropomyosin"/>
    <property type="match status" value="1"/>
</dbReference>
<evidence type="ECO:0000256" key="2">
    <source>
        <dbReference type="SAM" id="Coils"/>
    </source>
</evidence>
<name>A0ABY8QQW9_9MICO</name>
<protein>
    <submittedName>
        <fullName evidence="6">Peptidoglycan DD-metalloendopeptidase family protein</fullName>
    </submittedName>
</protein>
<dbReference type="RefSeq" id="WP_349637608.1">
    <property type="nucleotide sequence ID" value="NZ_CP090958.1"/>
</dbReference>
<keyword evidence="2" id="KW-0175">Coiled coil</keyword>
<dbReference type="PANTHER" id="PTHR21666:SF289">
    <property type="entry name" value="L-ALA--D-GLU ENDOPEPTIDASE"/>
    <property type="match status" value="1"/>
</dbReference>
<dbReference type="Proteomes" id="UP001209083">
    <property type="component" value="Chromosome"/>
</dbReference>
<proteinExistence type="predicted"/>
<dbReference type="PANTHER" id="PTHR21666">
    <property type="entry name" value="PEPTIDASE-RELATED"/>
    <property type="match status" value="1"/>
</dbReference>
<dbReference type="InterPro" id="IPR050570">
    <property type="entry name" value="Cell_wall_metabolism_enzyme"/>
</dbReference>
<keyword evidence="7" id="KW-1185">Reference proteome</keyword>
<feature type="compositionally biased region" description="Gly residues" evidence="3">
    <location>
        <begin position="290"/>
        <end position="307"/>
    </location>
</feature>
<feature type="signal peptide" evidence="4">
    <location>
        <begin position="1"/>
        <end position="23"/>
    </location>
</feature>
<reference evidence="6 7" key="1">
    <citation type="submission" date="2023-05" db="EMBL/GenBank/DDBJ databases">
        <title>Lithophilousrod everest ZFBP1038 complete genpme.</title>
        <authorList>
            <person name="Tian M."/>
        </authorList>
    </citation>
    <scope>NUCLEOTIDE SEQUENCE [LARGE SCALE GENOMIC DNA]</scope>
    <source>
        <strain evidence="6 7">ZFBP1038</strain>
    </source>
</reference>
<accession>A0ABY8QQW9</accession>